<dbReference type="OrthoDB" id="710238at2"/>
<evidence type="ECO:0000313" key="1">
    <source>
        <dbReference type="EMBL" id="RKE57030.1"/>
    </source>
</evidence>
<gene>
    <name evidence="1" type="ORF">DFQ12_1904</name>
</gene>
<dbReference type="AlphaFoldDB" id="A0A420BK01"/>
<proteinExistence type="predicted"/>
<name>A0A420BK01_SPHD1</name>
<keyword evidence="2" id="KW-1185">Reference proteome</keyword>
<organism evidence="1 2">
    <name type="scientific">Sphingobacterium detergens</name>
    <dbReference type="NCBI Taxonomy" id="1145106"/>
    <lineage>
        <taxon>Bacteria</taxon>
        <taxon>Pseudomonadati</taxon>
        <taxon>Bacteroidota</taxon>
        <taxon>Sphingobacteriia</taxon>
        <taxon>Sphingobacteriales</taxon>
        <taxon>Sphingobacteriaceae</taxon>
        <taxon>Sphingobacterium</taxon>
    </lineage>
</organism>
<dbReference type="EMBL" id="RAPY01000001">
    <property type="protein sequence ID" value="RKE57030.1"/>
    <property type="molecule type" value="Genomic_DNA"/>
</dbReference>
<evidence type="ECO:0000313" key="2">
    <source>
        <dbReference type="Proteomes" id="UP000286246"/>
    </source>
</evidence>
<dbReference type="Proteomes" id="UP000286246">
    <property type="component" value="Unassembled WGS sequence"/>
</dbReference>
<evidence type="ECO:0008006" key="3">
    <source>
        <dbReference type="Google" id="ProtNLM"/>
    </source>
</evidence>
<comment type="caution">
    <text evidence="1">The sequence shown here is derived from an EMBL/GenBank/DDBJ whole genome shotgun (WGS) entry which is preliminary data.</text>
</comment>
<protein>
    <recommendedName>
        <fullName evidence="3">Lipocalin-like protein</fullName>
    </recommendedName>
</protein>
<dbReference type="RefSeq" id="WP_120258634.1">
    <property type="nucleotide sequence ID" value="NZ_RAPY01000001.1"/>
</dbReference>
<reference evidence="1 2" key="1">
    <citation type="submission" date="2018-09" db="EMBL/GenBank/DDBJ databases">
        <title>Genomic Encyclopedia of Type Strains, Phase III (KMG-III): the genomes of soil and plant-associated and newly described type strains.</title>
        <authorList>
            <person name="Whitman W."/>
        </authorList>
    </citation>
    <scope>NUCLEOTIDE SEQUENCE [LARGE SCALE GENOMIC DNA]</scope>
    <source>
        <strain evidence="1 2">CECT 7938</strain>
    </source>
</reference>
<sequence>MRPILLIIFILFIGRSGAQTLEIPDRIKSAFTGTWAYETRFQTNTVVIWFEPGNEYANFKDIGSGEAPPRTFRAQLKGKVLFIPAKLGLNDELEMEVIKGKLNLRAKSIIWDETGNMVKTGTVETRIFKRTTKKK</sequence>
<accession>A0A420BK01</accession>